<evidence type="ECO:0000313" key="4">
    <source>
        <dbReference type="Proteomes" id="UP000321513"/>
    </source>
</evidence>
<feature type="domain" description="Thioredoxin" evidence="2">
    <location>
        <begin position="34"/>
        <end position="170"/>
    </location>
</feature>
<dbReference type="Pfam" id="PF00578">
    <property type="entry name" value="AhpC-TSA"/>
    <property type="match status" value="1"/>
</dbReference>
<name>A0A512BB54_9BACT</name>
<reference evidence="3 4" key="1">
    <citation type="submission" date="2019-07" db="EMBL/GenBank/DDBJ databases">
        <title>Whole genome shotgun sequence of Segetibacter aerophilus NBRC 106135.</title>
        <authorList>
            <person name="Hosoyama A."/>
            <person name="Uohara A."/>
            <person name="Ohji S."/>
            <person name="Ichikawa N."/>
        </authorList>
    </citation>
    <scope>NUCLEOTIDE SEQUENCE [LARGE SCALE GENOMIC DNA]</scope>
    <source>
        <strain evidence="3 4">NBRC 106135</strain>
    </source>
</reference>
<evidence type="ECO:0000256" key="1">
    <source>
        <dbReference type="SAM" id="SignalP"/>
    </source>
</evidence>
<organism evidence="3 4">
    <name type="scientific">Segetibacter aerophilus</name>
    <dbReference type="NCBI Taxonomy" id="670293"/>
    <lineage>
        <taxon>Bacteria</taxon>
        <taxon>Pseudomonadati</taxon>
        <taxon>Bacteroidota</taxon>
        <taxon>Chitinophagia</taxon>
        <taxon>Chitinophagales</taxon>
        <taxon>Chitinophagaceae</taxon>
        <taxon>Segetibacter</taxon>
    </lineage>
</organism>
<dbReference type="AlphaFoldDB" id="A0A512BB54"/>
<evidence type="ECO:0000313" key="3">
    <source>
        <dbReference type="EMBL" id="GEO09160.1"/>
    </source>
</evidence>
<dbReference type="InterPro" id="IPR000866">
    <property type="entry name" value="AhpC/TSA"/>
</dbReference>
<protein>
    <recommendedName>
        <fullName evidence="2">Thioredoxin domain-containing protein</fullName>
    </recommendedName>
</protein>
<feature type="chain" id="PRO_5022122655" description="Thioredoxin domain-containing protein" evidence="1">
    <location>
        <begin position="20"/>
        <end position="170"/>
    </location>
</feature>
<dbReference type="InterPro" id="IPR013766">
    <property type="entry name" value="Thioredoxin_domain"/>
</dbReference>
<sequence>MRFIVILFASLFLSLFVTAQTNTSTSAPDTLAPYQKKPTIPPFRIQTPDSSWFSKVNLKDKKPTLILYFSPDCGHCQLETEEVISKMKDLSNLQIVMVTSRPFQDMVNFADHYKINRFPSIKIGTDPSRMVTQFYAVKFTPFSALYDKNGQLVKAYEKGIDMPELISLIK</sequence>
<dbReference type="Proteomes" id="UP000321513">
    <property type="component" value="Unassembled WGS sequence"/>
</dbReference>
<gene>
    <name evidence="3" type="ORF">SAE01_16560</name>
</gene>
<proteinExistence type="predicted"/>
<accession>A0A512BB54</accession>
<dbReference type="Gene3D" id="3.40.30.10">
    <property type="entry name" value="Glutaredoxin"/>
    <property type="match status" value="1"/>
</dbReference>
<comment type="caution">
    <text evidence="3">The sequence shown here is derived from an EMBL/GenBank/DDBJ whole genome shotgun (WGS) entry which is preliminary data.</text>
</comment>
<dbReference type="RefSeq" id="WP_147203288.1">
    <property type="nucleotide sequence ID" value="NZ_BJYT01000005.1"/>
</dbReference>
<keyword evidence="1" id="KW-0732">Signal</keyword>
<dbReference type="GO" id="GO:0016491">
    <property type="term" value="F:oxidoreductase activity"/>
    <property type="evidence" value="ECO:0007669"/>
    <property type="project" value="InterPro"/>
</dbReference>
<evidence type="ECO:0000259" key="2">
    <source>
        <dbReference type="PROSITE" id="PS51352"/>
    </source>
</evidence>
<dbReference type="PROSITE" id="PS51352">
    <property type="entry name" value="THIOREDOXIN_2"/>
    <property type="match status" value="1"/>
</dbReference>
<dbReference type="EMBL" id="BJYT01000005">
    <property type="protein sequence ID" value="GEO09160.1"/>
    <property type="molecule type" value="Genomic_DNA"/>
</dbReference>
<keyword evidence="4" id="KW-1185">Reference proteome</keyword>
<dbReference type="InterPro" id="IPR036249">
    <property type="entry name" value="Thioredoxin-like_sf"/>
</dbReference>
<feature type="signal peptide" evidence="1">
    <location>
        <begin position="1"/>
        <end position="19"/>
    </location>
</feature>
<dbReference type="OrthoDB" id="662072at2"/>
<dbReference type="SUPFAM" id="SSF52833">
    <property type="entry name" value="Thioredoxin-like"/>
    <property type="match status" value="1"/>
</dbReference>
<dbReference type="GO" id="GO:0016209">
    <property type="term" value="F:antioxidant activity"/>
    <property type="evidence" value="ECO:0007669"/>
    <property type="project" value="InterPro"/>
</dbReference>